<dbReference type="InterPro" id="IPR002052">
    <property type="entry name" value="DNA_methylase_N6_adenine_CS"/>
</dbReference>
<comment type="similarity">
    <text evidence="1">Belongs to the N(4)/N(6)-methyltransferase family.</text>
</comment>
<evidence type="ECO:0000313" key="8">
    <source>
        <dbReference type="EMBL" id="AXW86849.1"/>
    </source>
</evidence>
<reference evidence="8 9" key="1">
    <citation type="submission" date="2017-08" db="EMBL/GenBank/DDBJ databases">
        <title>Comparative genomics of bacteria isolated from necrotic lesions of AOD affected trees.</title>
        <authorList>
            <person name="Doonan J."/>
            <person name="Denman S."/>
            <person name="McDonald J.E."/>
        </authorList>
    </citation>
    <scope>NUCLEOTIDE SEQUENCE [LARGE SCALE GENOMIC DNA]</scope>
    <source>
        <strain evidence="8 9">477</strain>
    </source>
</reference>
<evidence type="ECO:0000256" key="4">
    <source>
        <dbReference type="ARBA" id="ARBA00022679"/>
    </source>
</evidence>
<dbReference type="InterPro" id="IPR029063">
    <property type="entry name" value="SAM-dependent_MTases_sf"/>
</dbReference>
<dbReference type="Pfam" id="PF01555">
    <property type="entry name" value="N6_N4_Mtase"/>
    <property type="match status" value="1"/>
</dbReference>
<dbReference type="RefSeq" id="WP_094118682.1">
    <property type="nucleotide sequence ID" value="NZ_CP023009.1"/>
</dbReference>
<gene>
    <name evidence="8" type="ORF">CKQ53_07500</name>
</gene>
<dbReference type="PRINTS" id="PR00506">
    <property type="entry name" value="D21N6MTFRASE"/>
</dbReference>
<evidence type="ECO:0000256" key="6">
    <source>
        <dbReference type="ARBA" id="ARBA00047942"/>
    </source>
</evidence>
<dbReference type="Gene3D" id="3.40.50.150">
    <property type="entry name" value="Vaccinia Virus protein VP39"/>
    <property type="match status" value="1"/>
</dbReference>
<feature type="domain" description="DNA methylase N-4/N-6" evidence="7">
    <location>
        <begin position="155"/>
        <end position="473"/>
    </location>
</feature>
<evidence type="ECO:0000256" key="1">
    <source>
        <dbReference type="ARBA" id="ARBA00006594"/>
    </source>
</evidence>
<dbReference type="GO" id="GO:0003677">
    <property type="term" value="F:DNA binding"/>
    <property type="evidence" value="ECO:0007669"/>
    <property type="project" value="InterPro"/>
</dbReference>
<evidence type="ECO:0000256" key="5">
    <source>
        <dbReference type="ARBA" id="ARBA00022691"/>
    </source>
</evidence>
<protein>
    <recommendedName>
        <fullName evidence="2">site-specific DNA-methyltransferase (adenine-specific)</fullName>
        <ecNumber evidence="2">2.1.1.72</ecNumber>
    </recommendedName>
</protein>
<dbReference type="GO" id="GO:0032259">
    <property type="term" value="P:methylation"/>
    <property type="evidence" value="ECO:0007669"/>
    <property type="project" value="UniProtKB-KW"/>
</dbReference>
<dbReference type="PROSITE" id="PS00092">
    <property type="entry name" value="N6_MTASE"/>
    <property type="match status" value="1"/>
</dbReference>
<dbReference type="KEGG" id="lbq:CKQ53_07500"/>
<dbReference type="SUPFAM" id="SSF53335">
    <property type="entry name" value="S-adenosyl-L-methionine-dependent methyltransferases"/>
    <property type="match status" value="1"/>
</dbReference>
<sequence length="670" mass="75875">MANKRIARHGYGHIENAESSYSIDALAERRQDECCSPLSDLSNDLFEIPNTTPNFRTELAGQLAEMVPEAVADGKLDVEKLRELLAEDVADSSERFGLFWPGKKRALRAAQAPTTATLKPDFANSKEWDKTQNVFIEGDNLEVLKILQRHYHNKIKLIYIDPPYNTGKDFVYPDNYKEGLDSYLEWTRQVNEEGKKVSTNSETEGRYHTNWLNMMYPRLKLARNLLADDGVIFISIDDHEADNLKKLCNEVFGEDNFVANIIWQKKFSRSNDARYFSTMHDHILCYVKSSSLTRIENSWVLNLLPRGKEIPAGYSNPDNDPRGIWTSVVLSAKSGTDKLRYDITTPSGRVCPPPDGRFWSVSKQKFDELVRGKRIWFGKEGSGTPRLKTFFSEVQDGLRPNTIWMHSDVGHNQEAKQEVKALFDDKAYFDSPKPVRLIEHILTIASKEDNFTVLDFFAGSATTAHAVMQLNAEDNGKRRFIMVQLPEPTPEASEARKAGFATIADISRKRIELAGEKIKSDVAESNIDTGFRAYKLTDTNFTKWRVTSDIEPDKLTQHLLDLRGSSVDDASPDDLLTELLLKLGYSLNEHLSIQTIAGLDIHAIAGDADKPRLLAYLNERTKPSLEQLRELVNAEPTRLIILEDAFHGDDELKTNIAQYARSKGIELRTA</sequence>
<dbReference type="REBASE" id="271293">
    <property type="entry name" value="M.Lbr477ORF7500P"/>
</dbReference>
<evidence type="ECO:0000313" key="9">
    <source>
        <dbReference type="Proteomes" id="UP000263881"/>
    </source>
</evidence>
<keyword evidence="5" id="KW-0949">S-adenosyl-L-methionine</keyword>
<name>A0AAD0SFD2_9GAMM</name>
<keyword evidence="4" id="KW-0808">Transferase</keyword>
<dbReference type="InterPro" id="IPR002941">
    <property type="entry name" value="DNA_methylase_N4/N6"/>
</dbReference>
<dbReference type="PIRSF" id="PIRSF015855">
    <property type="entry name" value="TypeIII_Mtase_mKpnI"/>
    <property type="match status" value="1"/>
</dbReference>
<dbReference type="Proteomes" id="UP000263881">
    <property type="component" value="Chromosome"/>
</dbReference>
<dbReference type="InterPro" id="IPR002295">
    <property type="entry name" value="N4/N6-MTase_EcoPI_Mod-like"/>
</dbReference>
<evidence type="ECO:0000256" key="3">
    <source>
        <dbReference type="ARBA" id="ARBA00022603"/>
    </source>
</evidence>
<organism evidence="8 9">
    <name type="scientific">Lonsdalea britannica</name>
    <dbReference type="NCBI Taxonomy" id="1082704"/>
    <lineage>
        <taxon>Bacteria</taxon>
        <taxon>Pseudomonadati</taxon>
        <taxon>Pseudomonadota</taxon>
        <taxon>Gammaproteobacteria</taxon>
        <taxon>Enterobacterales</taxon>
        <taxon>Pectobacteriaceae</taxon>
        <taxon>Lonsdalea</taxon>
    </lineage>
</organism>
<dbReference type="EC" id="2.1.1.72" evidence="2"/>
<dbReference type="GO" id="GO:0008170">
    <property type="term" value="F:N-methyltransferase activity"/>
    <property type="evidence" value="ECO:0007669"/>
    <property type="project" value="InterPro"/>
</dbReference>
<evidence type="ECO:0000259" key="7">
    <source>
        <dbReference type="Pfam" id="PF01555"/>
    </source>
</evidence>
<accession>A0AAD0SFD2</accession>
<dbReference type="GO" id="GO:0009007">
    <property type="term" value="F:site-specific DNA-methyltransferase (adenine-specific) activity"/>
    <property type="evidence" value="ECO:0007669"/>
    <property type="project" value="UniProtKB-EC"/>
</dbReference>
<comment type="catalytic activity">
    <reaction evidence="6">
        <text>a 2'-deoxyadenosine in DNA + S-adenosyl-L-methionine = an N(6)-methyl-2'-deoxyadenosine in DNA + S-adenosyl-L-homocysteine + H(+)</text>
        <dbReference type="Rhea" id="RHEA:15197"/>
        <dbReference type="Rhea" id="RHEA-COMP:12418"/>
        <dbReference type="Rhea" id="RHEA-COMP:12419"/>
        <dbReference type="ChEBI" id="CHEBI:15378"/>
        <dbReference type="ChEBI" id="CHEBI:57856"/>
        <dbReference type="ChEBI" id="CHEBI:59789"/>
        <dbReference type="ChEBI" id="CHEBI:90615"/>
        <dbReference type="ChEBI" id="CHEBI:90616"/>
        <dbReference type="EC" id="2.1.1.72"/>
    </reaction>
</comment>
<dbReference type="EMBL" id="CP023009">
    <property type="protein sequence ID" value="AXW86849.1"/>
    <property type="molecule type" value="Genomic_DNA"/>
</dbReference>
<proteinExistence type="inferred from homology"/>
<evidence type="ECO:0000256" key="2">
    <source>
        <dbReference type="ARBA" id="ARBA00011900"/>
    </source>
</evidence>
<dbReference type="AlphaFoldDB" id="A0AAD0SFD2"/>
<keyword evidence="9" id="KW-1185">Reference proteome</keyword>
<keyword evidence="3" id="KW-0489">Methyltransferase</keyword>